<proteinExistence type="predicted"/>
<reference evidence="2" key="1">
    <citation type="journal article" date="2018" name="MSphere">
        <title>Fusobacterium Genomics Using MinION and Illumina Sequencing Enables Genome Completion and Correction.</title>
        <authorList>
            <person name="Todd S.M."/>
            <person name="Settlage R.E."/>
            <person name="Lahmers K.K."/>
            <person name="Slade D.J."/>
        </authorList>
    </citation>
    <scope>NUCLEOTIDE SEQUENCE [LARGE SCALE GENOMIC DNA]</scope>
    <source>
        <strain evidence="2">ATCC 27725</strain>
    </source>
</reference>
<dbReference type="EMBL" id="CP028103">
    <property type="protein sequence ID" value="AVQ31734.1"/>
    <property type="molecule type" value="Genomic_DNA"/>
</dbReference>
<protein>
    <submittedName>
        <fullName evidence="1">Uncharacterized protein</fullName>
    </submittedName>
</protein>
<gene>
    <name evidence="1" type="ORF">C4N18_11110</name>
</gene>
<evidence type="ECO:0000313" key="2">
    <source>
        <dbReference type="Proteomes" id="UP000241238"/>
    </source>
</evidence>
<dbReference type="Proteomes" id="UP000241238">
    <property type="component" value="Chromosome"/>
</dbReference>
<sequence>MLNDDAKMVIEFIDGCRGTLMIKDDLHIKMEFMYSVLHKVETAIKTLPNGEELYLELEDAVIDTINLAKDTYFEYGDNFAQVRESRFFRKVNEEVS</sequence>
<organism evidence="1 2">
    <name type="scientific">Fusobacterium varium ATCC 27725</name>
    <dbReference type="NCBI Taxonomy" id="469618"/>
    <lineage>
        <taxon>Bacteria</taxon>
        <taxon>Fusobacteriati</taxon>
        <taxon>Fusobacteriota</taxon>
        <taxon>Fusobacteriia</taxon>
        <taxon>Fusobacteriales</taxon>
        <taxon>Fusobacteriaceae</taxon>
        <taxon>Fusobacterium</taxon>
    </lineage>
</organism>
<dbReference type="RefSeq" id="WP_005948077.1">
    <property type="nucleotide sequence ID" value="NZ_CP028103.1"/>
</dbReference>
<accession>A0ABM6U5X8</accession>
<evidence type="ECO:0000313" key="1">
    <source>
        <dbReference type="EMBL" id="AVQ31734.1"/>
    </source>
</evidence>
<name>A0ABM6U5X8_FUSVA</name>
<keyword evidence="2" id="KW-1185">Reference proteome</keyword>
<dbReference type="GeneID" id="77468541"/>